<organism evidence="1">
    <name type="scientific">marine sediment metagenome</name>
    <dbReference type="NCBI Taxonomy" id="412755"/>
    <lineage>
        <taxon>unclassified sequences</taxon>
        <taxon>metagenomes</taxon>
        <taxon>ecological metagenomes</taxon>
    </lineage>
</organism>
<name>A0A0F9LGU4_9ZZZZ</name>
<sequence length="126" mass="14144">MNTQERISNYVRLRDFKKNADLEFKKSMARVNDAMKKLEGQLMKDIEASGGDSLSGERGTVYTTVKSNASIKDRDAFLRFVFQTKNLEVLDVRANKAIVRELSKAGTVVPGVNYTEVKIIGVRKGK</sequence>
<gene>
    <name evidence="1" type="ORF">LCGC14_1215920</name>
</gene>
<evidence type="ECO:0000313" key="1">
    <source>
        <dbReference type="EMBL" id="KKM92693.1"/>
    </source>
</evidence>
<accession>A0A0F9LGU4</accession>
<dbReference type="AlphaFoldDB" id="A0A0F9LGU4"/>
<dbReference type="EMBL" id="LAZR01006358">
    <property type="protein sequence ID" value="KKM92693.1"/>
    <property type="molecule type" value="Genomic_DNA"/>
</dbReference>
<proteinExistence type="predicted"/>
<comment type="caution">
    <text evidence="1">The sequence shown here is derived from an EMBL/GenBank/DDBJ whole genome shotgun (WGS) entry which is preliminary data.</text>
</comment>
<reference evidence="1" key="1">
    <citation type="journal article" date="2015" name="Nature">
        <title>Complex archaea that bridge the gap between prokaryotes and eukaryotes.</title>
        <authorList>
            <person name="Spang A."/>
            <person name="Saw J.H."/>
            <person name="Jorgensen S.L."/>
            <person name="Zaremba-Niedzwiedzka K."/>
            <person name="Martijn J."/>
            <person name="Lind A.E."/>
            <person name="van Eijk R."/>
            <person name="Schleper C."/>
            <person name="Guy L."/>
            <person name="Ettema T.J."/>
        </authorList>
    </citation>
    <scope>NUCLEOTIDE SEQUENCE</scope>
</reference>
<protein>
    <submittedName>
        <fullName evidence="1">Uncharacterized protein</fullName>
    </submittedName>
</protein>